<gene>
    <name evidence="1" type="ordered locus">Halhy_6775</name>
</gene>
<dbReference type="Proteomes" id="UP000008461">
    <property type="component" value="Plasmid pHALHY02"/>
</dbReference>
<reference evidence="1 2" key="1">
    <citation type="journal article" date="2011" name="Stand. Genomic Sci.">
        <title>Complete genome sequence of Haliscomenobacter hydrossis type strain (O).</title>
        <authorList>
            <consortium name="US DOE Joint Genome Institute (JGI-PGF)"/>
            <person name="Daligault H."/>
            <person name="Lapidus A."/>
            <person name="Zeytun A."/>
            <person name="Nolan M."/>
            <person name="Lucas S."/>
            <person name="Del Rio T.G."/>
            <person name="Tice H."/>
            <person name="Cheng J.F."/>
            <person name="Tapia R."/>
            <person name="Han C."/>
            <person name="Goodwin L."/>
            <person name="Pitluck S."/>
            <person name="Liolios K."/>
            <person name="Pagani I."/>
            <person name="Ivanova N."/>
            <person name="Huntemann M."/>
            <person name="Mavromatis K."/>
            <person name="Mikhailova N."/>
            <person name="Pati A."/>
            <person name="Chen A."/>
            <person name="Palaniappan K."/>
            <person name="Land M."/>
            <person name="Hauser L."/>
            <person name="Brambilla E.M."/>
            <person name="Rohde M."/>
            <person name="Verbarg S."/>
            <person name="Goker M."/>
            <person name="Bristow J."/>
            <person name="Eisen J.A."/>
            <person name="Markowitz V."/>
            <person name="Hugenholtz P."/>
            <person name="Kyrpides N.C."/>
            <person name="Klenk H.P."/>
            <person name="Woyke T."/>
        </authorList>
    </citation>
    <scope>NUCLEOTIDE SEQUENCE [LARGE SCALE GENOMIC DNA]</scope>
    <source>
        <strain evidence="2">ATCC 27775 / DSM 1100 / LMG 10767 / O</strain>
        <plasmid evidence="2">Plasmid pHALHY02</plasmid>
    </source>
</reference>
<name>F4L880_HALH1</name>
<evidence type="ECO:0000313" key="2">
    <source>
        <dbReference type="Proteomes" id="UP000008461"/>
    </source>
</evidence>
<dbReference type="KEGG" id="hhy:Halhy_6775"/>
<keyword evidence="2" id="KW-1185">Reference proteome</keyword>
<sequence length="47" mass="5278">MALGCSGSYRRPVVLKRFGEAESTRFVVFTKQMNLDNKTTSLLKCPP</sequence>
<proteinExistence type="predicted"/>
<reference key="2">
    <citation type="submission" date="2011-04" db="EMBL/GenBank/DDBJ databases">
        <title>Complete sequence of plasmid 2 of Haliscomenobacter hydrossis DSM 1100.</title>
        <authorList>
            <consortium name="US DOE Joint Genome Institute (JGI-PGF)"/>
            <person name="Lucas S."/>
            <person name="Han J."/>
            <person name="Lapidus A."/>
            <person name="Bruce D."/>
            <person name="Goodwin L."/>
            <person name="Pitluck S."/>
            <person name="Peters L."/>
            <person name="Kyrpides N."/>
            <person name="Mavromatis K."/>
            <person name="Ivanova N."/>
            <person name="Ovchinnikova G."/>
            <person name="Pagani I."/>
            <person name="Daligault H."/>
            <person name="Detter J.C."/>
            <person name="Han C."/>
            <person name="Land M."/>
            <person name="Hauser L."/>
            <person name="Markowitz V."/>
            <person name="Cheng J.-F."/>
            <person name="Hugenholtz P."/>
            <person name="Woyke T."/>
            <person name="Wu D."/>
            <person name="Verbarg S."/>
            <person name="Frueling A."/>
            <person name="Brambilla E."/>
            <person name="Klenk H.-P."/>
            <person name="Eisen J.A."/>
        </authorList>
    </citation>
    <scope>NUCLEOTIDE SEQUENCE</scope>
    <source>
        <strain>DSM 1100</strain>
    </source>
</reference>
<protein>
    <submittedName>
        <fullName evidence="1">Uncharacterized protein</fullName>
    </submittedName>
</protein>
<organism evidence="1 2">
    <name type="scientific">Haliscomenobacter hydrossis (strain ATCC 27775 / DSM 1100 / LMG 10767 / O)</name>
    <dbReference type="NCBI Taxonomy" id="760192"/>
    <lineage>
        <taxon>Bacteria</taxon>
        <taxon>Pseudomonadati</taxon>
        <taxon>Bacteroidota</taxon>
        <taxon>Saprospiria</taxon>
        <taxon>Saprospirales</taxon>
        <taxon>Haliscomenobacteraceae</taxon>
        <taxon>Haliscomenobacter</taxon>
    </lineage>
</organism>
<dbReference type="EMBL" id="CP002693">
    <property type="protein sequence ID" value="AEE54588.1"/>
    <property type="molecule type" value="Genomic_DNA"/>
</dbReference>
<dbReference type="AlphaFoldDB" id="F4L880"/>
<geneLocation type="plasmid" evidence="1 2">
    <name>pHALHY02</name>
</geneLocation>
<evidence type="ECO:0000313" key="1">
    <source>
        <dbReference type="EMBL" id="AEE54588.1"/>
    </source>
</evidence>
<accession>F4L880</accession>
<keyword evidence="1" id="KW-0614">Plasmid</keyword>
<dbReference type="HOGENOM" id="CLU_3168751_0_0_10"/>